<accession>A0A1B9IGK6</accession>
<evidence type="ECO:0000313" key="3">
    <source>
        <dbReference type="Proteomes" id="UP000092583"/>
    </source>
</evidence>
<protein>
    <submittedName>
        <fullName evidence="2">Uncharacterized protein</fullName>
    </submittedName>
</protein>
<feature type="region of interest" description="Disordered" evidence="1">
    <location>
        <begin position="67"/>
        <end position="86"/>
    </location>
</feature>
<gene>
    <name evidence="2" type="ORF">L486_07474</name>
</gene>
<dbReference type="Proteomes" id="UP000092583">
    <property type="component" value="Unassembled WGS sequence"/>
</dbReference>
<dbReference type="EMBL" id="KI669468">
    <property type="protein sequence ID" value="OCF54819.1"/>
    <property type="molecule type" value="Genomic_DNA"/>
</dbReference>
<feature type="compositionally biased region" description="Acidic residues" evidence="1">
    <location>
        <begin position="72"/>
        <end position="84"/>
    </location>
</feature>
<keyword evidence="3" id="KW-1185">Reference proteome</keyword>
<proteinExistence type="predicted"/>
<evidence type="ECO:0000313" key="2">
    <source>
        <dbReference type="EMBL" id="OCF54819.1"/>
    </source>
</evidence>
<dbReference type="AlphaFoldDB" id="A0A1B9IGK6"/>
<name>A0A1B9IGK6_9TREE</name>
<sequence length="117" mass="13742">MREFGYDHPGELEVIDENVRYTEFMVMQAIDTLDPKTIDKVRLISNFTGRLDLAPRWQLKFRKVASTASQVGEEEEDEQDEYEEKLERRSIKPIHAFLRGVTFGYPMLISRDCSRNP</sequence>
<evidence type="ECO:0000256" key="1">
    <source>
        <dbReference type="SAM" id="MobiDB-lite"/>
    </source>
</evidence>
<reference evidence="2 3" key="1">
    <citation type="submission" date="2013-07" db="EMBL/GenBank/DDBJ databases">
        <title>The Genome Sequence of Kwoniella mangroviensis CBS10435.</title>
        <authorList>
            <consortium name="The Broad Institute Genome Sequencing Platform"/>
            <person name="Cuomo C."/>
            <person name="Litvintseva A."/>
            <person name="Chen Y."/>
            <person name="Heitman J."/>
            <person name="Sun S."/>
            <person name="Springer D."/>
            <person name="Dromer F."/>
            <person name="Young S.K."/>
            <person name="Zeng Q."/>
            <person name="Gargeya S."/>
            <person name="Fitzgerald M."/>
            <person name="Abouelleil A."/>
            <person name="Alvarado L."/>
            <person name="Berlin A.M."/>
            <person name="Chapman S.B."/>
            <person name="Dewar J."/>
            <person name="Goldberg J."/>
            <person name="Griggs A."/>
            <person name="Gujja S."/>
            <person name="Hansen M."/>
            <person name="Howarth C."/>
            <person name="Imamovic A."/>
            <person name="Larimer J."/>
            <person name="McCowan C."/>
            <person name="Murphy C."/>
            <person name="Pearson M."/>
            <person name="Priest M."/>
            <person name="Roberts A."/>
            <person name="Saif S."/>
            <person name="Shea T."/>
            <person name="Sykes S."/>
            <person name="Wortman J."/>
            <person name="Nusbaum C."/>
            <person name="Birren B."/>
        </authorList>
    </citation>
    <scope>NUCLEOTIDE SEQUENCE [LARGE SCALE GENOMIC DNA]</scope>
    <source>
        <strain evidence="2 3">CBS 10435</strain>
    </source>
</reference>
<reference evidence="3" key="2">
    <citation type="submission" date="2013-12" db="EMBL/GenBank/DDBJ databases">
        <title>Evolution of pathogenesis and genome organization in the Tremellales.</title>
        <authorList>
            <person name="Cuomo C."/>
            <person name="Litvintseva A."/>
            <person name="Heitman J."/>
            <person name="Chen Y."/>
            <person name="Sun S."/>
            <person name="Springer D."/>
            <person name="Dromer F."/>
            <person name="Young S."/>
            <person name="Zeng Q."/>
            <person name="Chapman S."/>
            <person name="Gujja S."/>
            <person name="Saif S."/>
            <person name="Birren B."/>
        </authorList>
    </citation>
    <scope>NUCLEOTIDE SEQUENCE [LARGE SCALE GENOMIC DNA]</scope>
    <source>
        <strain evidence="3">CBS 10435</strain>
    </source>
</reference>
<organism evidence="2 3">
    <name type="scientific">Kwoniella mangroviensis CBS 10435</name>
    <dbReference type="NCBI Taxonomy" id="1331196"/>
    <lineage>
        <taxon>Eukaryota</taxon>
        <taxon>Fungi</taxon>
        <taxon>Dikarya</taxon>
        <taxon>Basidiomycota</taxon>
        <taxon>Agaricomycotina</taxon>
        <taxon>Tremellomycetes</taxon>
        <taxon>Tremellales</taxon>
        <taxon>Cryptococcaceae</taxon>
        <taxon>Kwoniella</taxon>
    </lineage>
</organism>